<dbReference type="InterPro" id="IPR027396">
    <property type="entry name" value="DsrEFH-like"/>
</dbReference>
<dbReference type="SUPFAM" id="SSF75169">
    <property type="entry name" value="DsrEFH-like"/>
    <property type="match status" value="1"/>
</dbReference>
<name>E6PPI0_9ZZZZ</name>
<gene>
    <name evidence="1" type="ORF">CARN2_2550</name>
</gene>
<protein>
    <submittedName>
        <fullName evidence="1">Uncharacterized protein</fullName>
    </submittedName>
</protein>
<dbReference type="Gene3D" id="3.40.1260.10">
    <property type="entry name" value="DsrEFH-like"/>
    <property type="match status" value="1"/>
</dbReference>
<proteinExistence type="predicted"/>
<evidence type="ECO:0000313" key="1">
    <source>
        <dbReference type="EMBL" id="CBH96833.1"/>
    </source>
</evidence>
<organism evidence="1">
    <name type="scientific">mine drainage metagenome</name>
    <dbReference type="NCBI Taxonomy" id="410659"/>
    <lineage>
        <taxon>unclassified sequences</taxon>
        <taxon>metagenomes</taxon>
        <taxon>ecological metagenomes</taxon>
    </lineage>
</organism>
<sequence>MGNNYWAHLARHTLLVTALLVGGAAYAHADNPSMMKDFNFEKPAFIHDLPFAKYKLVLQVSSDNQQLWALTLNNAQNVLDNLGQGNVRIVVVAYGPGLLMLLKNSPVTERLAAQDTEGIEFDACHVTMEGMAKKLGHMPVLAPSAVIVPGGVVRLMQLEKNGFAYVKP</sequence>
<dbReference type="EMBL" id="CABM01000032">
    <property type="protein sequence ID" value="CBH96833.1"/>
    <property type="molecule type" value="Genomic_DNA"/>
</dbReference>
<accession>E6PPI0</accession>
<dbReference type="PANTHER" id="PTHR37691:SF1">
    <property type="entry name" value="BLR3518 PROTEIN"/>
    <property type="match status" value="1"/>
</dbReference>
<dbReference type="AlphaFoldDB" id="E6PPI0"/>
<comment type="caution">
    <text evidence="1">The sequence shown here is derived from an EMBL/GenBank/DDBJ whole genome shotgun (WGS) entry which is preliminary data.</text>
</comment>
<dbReference type="PANTHER" id="PTHR37691">
    <property type="entry name" value="BLR3518 PROTEIN"/>
    <property type="match status" value="1"/>
</dbReference>
<reference evidence="1" key="1">
    <citation type="submission" date="2009-10" db="EMBL/GenBank/DDBJ databases">
        <title>Diversity of trophic interactions inside an arsenic-rich microbial ecosystem.</title>
        <authorList>
            <person name="Bertin P.N."/>
            <person name="Heinrich-Salmeron A."/>
            <person name="Pelletier E."/>
            <person name="Goulhen-Chollet F."/>
            <person name="Arsene-Ploetze F."/>
            <person name="Gallien S."/>
            <person name="Calteau A."/>
            <person name="Vallenet D."/>
            <person name="Casiot C."/>
            <person name="Chane-Woon-Ming B."/>
            <person name="Giloteaux L."/>
            <person name="Barakat M."/>
            <person name="Bonnefoy V."/>
            <person name="Bruneel O."/>
            <person name="Chandler M."/>
            <person name="Cleiss J."/>
            <person name="Duran R."/>
            <person name="Elbaz-Poulichet F."/>
            <person name="Fonknechten N."/>
            <person name="Lauga B."/>
            <person name="Mornico D."/>
            <person name="Ortet P."/>
            <person name="Schaeffer C."/>
            <person name="Siguier P."/>
            <person name="Alexander Thil Smith A."/>
            <person name="Van Dorsselaer A."/>
            <person name="Weissenbach J."/>
            <person name="Medigue C."/>
            <person name="Le Paslier D."/>
        </authorList>
    </citation>
    <scope>NUCLEOTIDE SEQUENCE</scope>
</reference>